<evidence type="ECO:0000256" key="10">
    <source>
        <dbReference type="ARBA" id="ARBA00023157"/>
    </source>
</evidence>
<keyword evidence="9 12" id="KW-0472">Membrane</keyword>
<keyword evidence="5" id="KW-0732">Signal</keyword>
<keyword evidence="3 12" id="KW-0812">Transmembrane</keyword>
<dbReference type="AlphaFoldDB" id="A0ABD1WCJ6"/>
<evidence type="ECO:0000256" key="12">
    <source>
        <dbReference type="SAM" id="Phobius"/>
    </source>
</evidence>
<evidence type="ECO:0000313" key="14">
    <source>
        <dbReference type="EMBL" id="KAL2547395.1"/>
    </source>
</evidence>
<protein>
    <submittedName>
        <fullName evidence="14">Stellacyanin-like</fullName>
    </submittedName>
</protein>
<name>A0ABD1WCJ6_9LAMI</name>
<sequence>MCDSITKISTTLKRGISTTKYSNPAQANYKQIKQGFLYIQLSSKMSSKIFFIAFFVAIVAAPAALATEYVVGDDAGWKLNFDYQKWADGKPFVVGDKLIFKYTEKAHNVHRVNGTAFQQCMPSDESEALTSGYDVITLATSGRKWYICGVGKHCANGMKLAITVSAEVHAPAPAPSLLASAADKISPWKSCVWMLAAMAVLKMMTA</sequence>
<evidence type="ECO:0000259" key="13">
    <source>
        <dbReference type="PROSITE" id="PS51485"/>
    </source>
</evidence>
<evidence type="ECO:0000256" key="3">
    <source>
        <dbReference type="ARBA" id="ARBA00022692"/>
    </source>
</evidence>
<dbReference type="EMBL" id="JBFOLJ010000003">
    <property type="protein sequence ID" value="KAL2547395.1"/>
    <property type="molecule type" value="Genomic_DNA"/>
</dbReference>
<evidence type="ECO:0000256" key="6">
    <source>
        <dbReference type="ARBA" id="ARBA00022982"/>
    </source>
</evidence>
<evidence type="ECO:0000256" key="11">
    <source>
        <dbReference type="ARBA" id="ARBA00023180"/>
    </source>
</evidence>
<keyword evidence="4" id="KW-0479">Metal-binding</keyword>
<dbReference type="GO" id="GO:0046872">
    <property type="term" value="F:metal ion binding"/>
    <property type="evidence" value="ECO:0007669"/>
    <property type="project" value="UniProtKB-KW"/>
</dbReference>
<keyword evidence="15" id="KW-1185">Reference proteome</keyword>
<dbReference type="Proteomes" id="UP001604277">
    <property type="component" value="Unassembled WGS sequence"/>
</dbReference>
<evidence type="ECO:0000256" key="5">
    <source>
        <dbReference type="ARBA" id="ARBA00022729"/>
    </source>
</evidence>
<evidence type="ECO:0000256" key="1">
    <source>
        <dbReference type="ARBA" id="ARBA00004479"/>
    </source>
</evidence>
<evidence type="ECO:0000256" key="9">
    <source>
        <dbReference type="ARBA" id="ARBA00023136"/>
    </source>
</evidence>
<dbReference type="PANTHER" id="PTHR33021">
    <property type="entry name" value="BLUE COPPER PROTEIN"/>
    <property type="match status" value="1"/>
</dbReference>
<dbReference type="GO" id="GO:0016020">
    <property type="term" value="C:membrane"/>
    <property type="evidence" value="ECO:0007669"/>
    <property type="project" value="UniProtKB-SubCell"/>
</dbReference>
<comment type="caution">
    <text evidence="14">The sequence shown here is derived from an EMBL/GenBank/DDBJ whole genome shotgun (WGS) entry which is preliminary data.</text>
</comment>
<keyword evidence="7 12" id="KW-1133">Transmembrane helix</keyword>
<evidence type="ECO:0000256" key="7">
    <source>
        <dbReference type="ARBA" id="ARBA00022989"/>
    </source>
</evidence>
<feature type="transmembrane region" description="Helical" evidence="12">
    <location>
        <begin position="49"/>
        <end position="71"/>
    </location>
</feature>
<organism evidence="14 15">
    <name type="scientific">Forsythia ovata</name>
    <dbReference type="NCBI Taxonomy" id="205694"/>
    <lineage>
        <taxon>Eukaryota</taxon>
        <taxon>Viridiplantae</taxon>
        <taxon>Streptophyta</taxon>
        <taxon>Embryophyta</taxon>
        <taxon>Tracheophyta</taxon>
        <taxon>Spermatophyta</taxon>
        <taxon>Magnoliopsida</taxon>
        <taxon>eudicotyledons</taxon>
        <taxon>Gunneridae</taxon>
        <taxon>Pentapetalae</taxon>
        <taxon>asterids</taxon>
        <taxon>lamiids</taxon>
        <taxon>Lamiales</taxon>
        <taxon>Oleaceae</taxon>
        <taxon>Forsythieae</taxon>
        <taxon>Forsythia</taxon>
    </lineage>
</organism>
<gene>
    <name evidence="14" type="ORF">Fot_08925</name>
</gene>
<keyword evidence="6" id="KW-0249">Electron transport</keyword>
<proteinExistence type="predicted"/>
<feature type="domain" description="Phytocyanin" evidence="13">
    <location>
        <begin position="67"/>
        <end position="166"/>
    </location>
</feature>
<accession>A0ABD1WCJ6</accession>
<reference evidence="15" key="1">
    <citation type="submission" date="2024-07" db="EMBL/GenBank/DDBJ databases">
        <title>Two chromosome-level genome assemblies of Korean endemic species Abeliophyllum distichum and Forsythia ovata (Oleaceae).</title>
        <authorList>
            <person name="Jang H."/>
        </authorList>
    </citation>
    <scope>NUCLEOTIDE SEQUENCE [LARGE SCALE GENOMIC DNA]</scope>
</reference>
<dbReference type="FunFam" id="2.60.40.420:FF:000067">
    <property type="entry name" value="Cupredoxin superfamily protein"/>
    <property type="match status" value="1"/>
</dbReference>
<dbReference type="InterPro" id="IPR039391">
    <property type="entry name" value="Phytocyanin-like"/>
</dbReference>
<keyword evidence="2" id="KW-0813">Transport</keyword>
<dbReference type="SUPFAM" id="SSF49503">
    <property type="entry name" value="Cupredoxins"/>
    <property type="match status" value="1"/>
</dbReference>
<dbReference type="Pfam" id="PF02298">
    <property type="entry name" value="Cu_bind_like"/>
    <property type="match status" value="1"/>
</dbReference>
<evidence type="ECO:0000313" key="15">
    <source>
        <dbReference type="Proteomes" id="UP001604277"/>
    </source>
</evidence>
<keyword evidence="10" id="KW-1015">Disulfide bond</keyword>
<dbReference type="PROSITE" id="PS51485">
    <property type="entry name" value="PHYTOCYANIN"/>
    <property type="match status" value="1"/>
</dbReference>
<evidence type="ECO:0000256" key="8">
    <source>
        <dbReference type="ARBA" id="ARBA00023008"/>
    </source>
</evidence>
<evidence type="ECO:0000256" key="4">
    <source>
        <dbReference type="ARBA" id="ARBA00022723"/>
    </source>
</evidence>
<dbReference type="InterPro" id="IPR003245">
    <property type="entry name" value="Phytocyanin_dom"/>
</dbReference>
<keyword evidence="11" id="KW-0325">Glycoprotein</keyword>
<dbReference type="InterPro" id="IPR008972">
    <property type="entry name" value="Cupredoxin"/>
</dbReference>
<evidence type="ECO:0000256" key="2">
    <source>
        <dbReference type="ARBA" id="ARBA00022448"/>
    </source>
</evidence>
<keyword evidence="8" id="KW-0186">Copper</keyword>
<dbReference type="PANTHER" id="PTHR33021:SF533">
    <property type="entry name" value="PHYTOCYANIN DOMAIN-CONTAINING PROTEIN"/>
    <property type="match status" value="1"/>
</dbReference>
<comment type="subcellular location">
    <subcellularLocation>
        <location evidence="1">Membrane</location>
        <topology evidence="1">Single-pass type I membrane protein</topology>
    </subcellularLocation>
</comment>
<dbReference type="Gene3D" id="2.60.40.420">
    <property type="entry name" value="Cupredoxins - blue copper proteins"/>
    <property type="match status" value="1"/>
</dbReference>
<dbReference type="GO" id="GO:0009610">
    <property type="term" value="P:response to symbiotic fungus"/>
    <property type="evidence" value="ECO:0007669"/>
    <property type="project" value="UniProtKB-ARBA"/>
</dbReference>
<dbReference type="CDD" id="cd04216">
    <property type="entry name" value="Phytocyanin"/>
    <property type="match status" value="1"/>
</dbReference>